<dbReference type="PANTHER" id="PTHR36152:SF1">
    <property type="entry name" value="UBIQUITIN-LIKE DOMAIN-CONTAINING PROTEIN"/>
    <property type="match status" value="1"/>
</dbReference>
<dbReference type="RefSeq" id="WP_345920511.1">
    <property type="nucleotide sequence ID" value="NZ_JBDIVE010000008.1"/>
</dbReference>
<dbReference type="InterPro" id="IPR053165">
    <property type="entry name" value="HSI-I_assembly_Hcp1"/>
</dbReference>
<dbReference type="Gene3D" id="2.30.110.20">
    <property type="entry name" value="Hcp1-like"/>
    <property type="match status" value="1"/>
</dbReference>
<evidence type="ECO:0000313" key="1">
    <source>
        <dbReference type="EMBL" id="MEN3069741.1"/>
    </source>
</evidence>
<dbReference type="InterPro" id="IPR036624">
    <property type="entry name" value="Hcp1-lik_sf"/>
</dbReference>
<sequence length="186" mass="20645">MDLILLQPGDSSLLGTAPIAADSHLTTDQAWRTQLPELGPCIELISLHQGMKQQMTTDISNSARSSGRPVVTEFTCVKYVDQSSVKLYDHCLRAQPLGQGAEQPSRIYICRNTGDAIATIMSFALRDAIISEIQLQSHPDDMPTEQFKLNFTEILWAYHTQSAREPGTSQHAGWSLMRNRPITAFS</sequence>
<dbReference type="Proteomes" id="UP001410394">
    <property type="component" value="Unassembled WGS sequence"/>
</dbReference>
<dbReference type="EMBL" id="JBDIVE010000008">
    <property type="protein sequence ID" value="MEN3069741.1"/>
    <property type="molecule type" value="Genomic_DNA"/>
</dbReference>
<dbReference type="SUPFAM" id="SSF141452">
    <property type="entry name" value="Hcp1-like"/>
    <property type="match status" value="1"/>
</dbReference>
<dbReference type="Pfam" id="PF05638">
    <property type="entry name" value="T6SS_HCP"/>
    <property type="match status" value="1"/>
</dbReference>
<organism evidence="1 2">
    <name type="scientific">Uliginosibacterium sediminicola</name>
    <dbReference type="NCBI Taxonomy" id="2024550"/>
    <lineage>
        <taxon>Bacteria</taxon>
        <taxon>Pseudomonadati</taxon>
        <taxon>Pseudomonadota</taxon>
        <taxon>Betaproteobacteria</taxon>
        <taxon>Rhodocyclales</taxon>
        <taxon>Zoogloeaceae</taxon>
        <taxon>Uliginosibacterium</taxon>
    </lineage>
</organism>
<evidence type="ECO:0000313" key="2">
    <source>
        <dbReference type="Proteomes" id="UP001410394"/>
    </source>
</evidence>
<comment type="caution">
    <text evidence="1">The sequence shown here is derived from an EMBL/GenBank/DDBJ whole genome shotgun (WGS) entry which is preliminary data.</text>
</comment>
<reference evidence="1 2" key="1">
    <citation type="journal article" date="2018" name="Int. J. Syst. Evol. Microbiol.">
        <title>Uliginosibacterium sediminicola sp. nov., isolated from freshwater sediment.</title>
        <authorList>
            <person name="Hwang W.M."/>
            <person name="Kim S.M."/>
            <person name="Kang K."/>
            <person name="Ahn T.Y."/>
        </authorList>
    </citation>
    <scope>NUCLEOTIDE SEQUENCE [LARGE SCALE GENOMIC DNA]</scope>
    <source>
        <strain evidence="1 2">M1-21</strain>
    </source>
</reference>
<dbReference type="InterPro" id="IPR008514">
    <property type="entry name" value="T6SS_Hcp"/>
</dbReference>
<dbReference type="PANTHER" id="PTHR36152">
    <property type="entry name" value="CYTOPLASMIC PROTEIN-RELATED"/>
    <property type="match status" value="1"/>
</dbReference>
<protein>
    <submittedName>
        <fullName evidence="1">Type VI secretion system tube protein Hcp</fullName>
    </submittedName>
</protein>
<keyword evidence="2" id="KW-1185">Reference proteome</keyword>
<accession>A0ABU9Z0Z4</accession>
<gene>
    <name evidence="1" type="ORF">ABDB84_14760</name>
</gene>
<proteinExistence type="predicted"/>
<name>A0ABU9Z0Z4_9RHOO</name>